<feature type="signal peptide" evidence="1">
    <location>
        <begin position="1"/>
        <end position="23"/>
    </location>
</feature>
<evidence type="ECO:0000256" key="1">
    <source>
        <dbReference type="SAM" id="SignalP"/>
    </source>
</evidence>
<comment type="caution">
    <text evidence="2">The sequence shown here is derived from an EMBL/GenBank/DDBJ whole genome shotgun (WGS) entry which is preliminary data.</text>
</comment>
<keyword evidence="1" id="KW-0732">Signal</keyword>
<evidence type="ECO:0000313" key="3">
    <source>
        <dbReference type="Proteomes" id="UP001230504"/>
    </source>
</evidence>
<keyword evidence="3" id="KW-1185">Reference proteome</keyword>
<sequence>MHSSPNWVLWAAVAYWSWKPARAATAATAATSHTSKRQPAIFSKSLNDAELNNVDRSGAAGVALIVRHMGYRLSTRPPSPSRI</sequence>
<dbReference type="RefSeq" id="XP_060419902.1">
    <property type="nucleotide sequence ID" value="XM_060563001.1"/>
</dbReference>
<protein>
    <recommendedName>
        <fullName evidence="4">Secreted protein</fullName>
    </recommendedName>
</protein>
<name>A0AAD8VBQ1_9PEZI</name>
<evidence type="ECO:0008006" key="4">
    <source>
        <dbReference type="Google" id="ProtNLM"/>
    </source>
</evidence>
<proteinExistence type="predicted"/>
<dbReference type="EMBL" id="JAHLJV010000002">
    <property type="protein sequence ID" value="KAK1599313.1"/>
    <property type="molecule type" value="Genomic_DNA"/>
</dbReference>
<dbReference type="Proteomes" id="UP001230504">
    <property type="component" value="Unassembled WGS sequence"/>
</dbReference>
<gene>
    <name evidence="2" type="ORF">LY79DRAFT_665022</name>
</gene>
<feature type="chain" id="PRO_5042221931" description="Secreted protein" evidence="1">
    <location>
        <begin position="24"/>
        <end position="83"/>
    </location>
</feature>
<dbReference type="AlphaFoldDB" id="A0AAD8VBQ1"/>
<accession>A0AAD8VBQ1</accession>
<organism evidence="2 3">
    <name type="scientific">Colletotrichum navitas</name>
    <dbReference type="NCBI Taxonomy" id="681940"/>
    <lineage>
        <taxon>Eukaryota</taxon>
        <taxon>Fungi</taxon>
        <taxon>Dikarya</taxon>
        <taxon>Ascomycota</taxon>
        <taxon>Pezizomycotina</taxon>
        <taxon>Sordariomycetes</taxon>
        <taxon>Hypocreomycetidae</taxon>
        <taxon>Glomerellales</taxon>
        <taxon>Glomerellaceae</taxon>
        <taxon>Colletotrichum</taxon>
        <taxon>Colletotrichum graminicola species complex</taxon>
    </lineage>
</organism>
<reference evidence="2" key="1">
    <citation type="submission" date="2021-06" db="EMBL/GenBank/DDBJ databases">
        <title>Comparative genomics, transcriptomics and evolutionary studies reveal genomic signatures of adaptation to plant cell wall in hemibiotrophic fungi.</title>
        <authorList>
            <consortium name="DOE Joint Genome Institute"/>
            <person name="Baroncelli R."/>
            <person name="Diaz J.F."/>
            <person name="Benocci T."/>
            <person name="Peng M."/>
            <person name="Battaglia E."/>
            <person name="Haridas S."/>
            <person name="Andreopoulos W."/>
            <person name="Labutti K."/>
            <person name="Pangilinan J."/>
            <person name="Floch G.L."/>
            <person name="Makela M.R."/>
            <person name="Henrissat B."/>
            <person name="Grigoriev I.V."/>
            <person name="Crouch J.A."/>
            <person name="De Vries R.P."/>
            <person name="Sukno S.A."/>
            <person name="Thon M.R."/>
        </authorList>
    </citation>
    <scope>NUCLEOTIDE SEQUENCE</scope>
    <source>
        <strain evidence="2">CBS 125086</strain>
    </source>
</reference>
<evidence type="ECO:0000313" key="2">
    <source>
        <dbReference type="EMBL" id="KAK1599313.1"/>
    </source>
</evidence>
<dbReference type="GeneID" id="85447241"/>